<keyword evidence="3" id="KW-0547">Nucleotide-binding</keyword>
<dbReference type="PROSITE" id="PS00211">
    <property type="entry name" value="ABC_TRANSPORTER_1"/>
    <property type="match status" value="1"/>
</dbReference>
<keyword evidence="4" id="KW-0067">ATP-binding</keyword>
<dbReference type="eggNOG" id="COG1134">
    <property type="taxonomic scope" value="Bacteria"/>
</dbReference>
<dbReference type="PROSITE" id="PS50893">
    <property type="entry name" value="ABC_TRANSPORTER_2"/>
    <property type="match status" value="1"/>
</dbReference>
<dbReference type="STRING" id="1280950.HJO_16495"/>
<dbReference type="EMBL" id="ARYK01000012">
    <property type="protein sequence ID" value="KCZ87590.1"/>
    <property type="molecule type" value="Genomic_DNA"/>
</dbReference>
<feature type="domain" description="ABC transporter" evidence="5">
    <location>
        <begin position="42"/>
        <end position="271"/>
    </location>
</feature>
<dbReference type="InterPro" id="IPR003439">
    <property type="entry name" value="ABC_transporter-like_ATP-bd"/>
</dbReference>
<reference evidence="6 7" key="1">
    <citation type="journal article" date="2014" name="Antonie Van Leeuwenhoek">
        <title>Hyphomonas beringensis sp. nov. and Hyphomonas chukchiensis sp. nov., isolated from surface seawater of the Bering Sea and Chukchi Sea.</title>
        <authorList>
            <person name="Li C."/>
            <person name="Lai Q."/>
            <person name="Li G."/>
            <person name="Dong C."/>
            <person name="Wang J."/>
            <person name="Liao Y."/>
            <person name="Shao Z."/>
        </authorList>
    </citation>
    <scope>NUCLEOTIDE SEQUENCE [LARGE SCALE GENOMIC DNA]</scope>
    <source>
        <strain evidence="6 7">MHS-2</strain>
    </source>
</reference>
<dbReference type="RefSeq" id="WP_206741870.1">
    <property type="nucleotide sequence ID" value="NZ_ARYK01000012.1"/>
</dbReference>
<dbReference type="PANTHER" id="PTHR46743">
    <property type="entry name" value="TEICHOIC ACIDS EXPORT ATP-BINDING PROTEIN TAGH"/>
    <property type="match status" value="1"/>
</dbReference>
<evidence type="ECO:0000256" key="3">
    <source>
        <dbReference type="ARBA" id="ARBA00022741"/>
    </source>
</evidence>
<comment type="caution">
    <text evidence="6">The sequence shown here is derived from an EMBL/GenBank/DDBJ whole genome shotgun (WGS) entry which is preliminary data.</text>
</comment>
<dbReference type="GO" id="GO:0016887">
    <property type="term" value="F:ATP hydrolysis activity"/>
    <property type="evidence" value="ECO:0007669"/>
    <property type="project" value="InterPro"/>
</dbReference>
<dbReference type="Pfam" id="PF00005">
    <property type="entry name" value="ABC_tran"/>
    <property type="match status" value="1"/>
</dbReference>
<gene>
    <name evidence="6" type="ORF">HJO_16495</name>
</gene>
<dbReference type="PATRIC" id="fig|1280950.3.peg.3303"/>
<dbReference type="Proteomes" id="UP000025171">
    <property type="component" value="Unassembled WGS sequence"/>
</dbReference>
<evidence type="ECO:0000313" key="7">
    <source>
        <dbReference type="Proteomes" id="UP000025171"/>
    </source>
</evidence>
<evidence type="ECO:0000256" key="2">
    <source>
        <dbReference type="ARBA" id="ARBA00022448"/>
    </source>
</evidence>
<dbReference type="SUPFAM" id="SSF52540">
    <property type="entry name" value="P-loop containing nucleoside triphosphate hydrolases"/>
    <property type="match status" value="1"/>
</dbReference>
<dbReference type="InterPro" id="IPR017871">
    <property type="entry name" value="ABC_transporter-like_CS"/>
</dbReference>
<evidence type="ECO:0000259" key="5">
    <source>
        <dbReference type="PROSITE" id="PS50893"/>
    </source>
</evidence>
<dbReference type="InterPro" id="IPR050683">
    <property type="entry name" value="Bact_Polysacc_Export_ATP-bd"/>
</dbReference>
<accession>A0A059FAE9</accession>
<sequence>MAILMDESTARTPPVDLGGAHQGAALIADKIGIVFPARGPVVHEAEITGDDRMVWTSRGRLKGIRALEDISFSLRQGDRLAIVGRNGSGKTTLLQVLAGILSPVSGQLTTTGRVTSLININLGIQPEATGHRNITLRGLAAGYSHKAIEAKRAEIMEFSELGEFLDLPLEAYSSGMRMRLTFSIATAFEPEILILDEWLSAGDVSFKKKATGRMREFVSKAGILVLASHSRKLIQDNCDTAIWLDNGRIREFGPAEQVVNAYEADQKQTKDDPGTLAGAA</sequence>
<comment type="similarity">
    <text evidence="1">Belongs to the ABC transporter superfamily.</text>
</comment>
<dbReference type="CDD" id="cd03220">
    <property type="entry name" value="ABC_KpsT_Wzt"/>
    <property type="match status" value="1"/>
</dbReference>
<dbReference type="PANTHER" id="PTHR46743:SF2">
    <property type="entry name" value="TEICHOIC ACIDS EXPORT ATP-BINDING PROTEIN TAGH"/>
    <property type="match status" value="1"/>
</dbReference>
<dbReference type="InterPro" id="IPR003593">
    <property type="entry name" value="AAA+_ATPase"/>
</dbReference>
<proteinExistence type="inferred from homology"/>
<dbReference type="InterPro" id="IPR015860">
    <property type="entry name" value="ABC_transpr_TagH-like"/>
</dbReference>
<dbReference type="GO" id="GO:0140359">
    <property type="term" value="F:ABC-type transporter activity"/>
    <property type="evidence" value="ECO:0007669"/>
    <property type="project" value="InterPro"/>
</dbReference>
<evidence type="ECO:0000313" key="6">
    <source>
        <dbReference type="EMBL" id="KCZ87590.1"/>
    </source>
</evidence>
<protein>
    <submittedName>
        <fullName evidence="6">ABC transporter-like protein</fullName>
    </submittedName>
</protein>
<dbReference type="SMART" id="SM00382">
    <property type="entry name" value="AAA"/>
    <property type="match status" value="1"/>
</dbReference>
<evidence type="ECO:0000256" key="4">
    <source>
        <dbReference type="ARBA" id="ARBA00022840"/>
    </source>
</evidence>
<dbReference type="AlphaFoldDB" id="A0A059FAE9"/>
<keyword evidence="2" id="KW-0813">Transport</keyword>
<organism evidence="6 7">
    <name type="scientific">Hyphomonas johnsonii MHS-2</name>
    <dbReference type="NCBI Taxonomy" id="1280950"/>
    <lineage>
        <taxon>Bacteria</taxon>
        <taxon>Pseudomonadati</taxon>
        <taxon>Pseudomonadota</taxon>
        <taxon>Alphaproteobacteria</taxon>
        <taxon>Hyphomonadales</taxon>
        <taxon>Hyphomonadaceae</taxon>
        <taxon>Hyphomonas</taxon>
    </lineage>
</organism>
<dbReference type="GO" id="GO:0016020">
    <property type="term" value="C:membrane"/>
    <property type="evidence" value="ECO:0007669"/>
    <property type="project" value="InterPro"/>
</dbReference>
<keyword evidence="7" id="KW-1185">Reference proteome</keyword>
<name>A0A059FAE9_9PROT</name>
<dbReference type="GO" id="GO:0005524">
    <property type="term" value="F:ATP binding"/>
    <property type="evidence" value="ECO:0007669"/>
    <property type="project" value="UniProtKB-KW"/>
</dbReference>
<evidence type="ECO:0000256" key="1">
    <source>
        <dbReference type="ARBA" id="ARBA00005417"/>
    </source>
</evidence>
<dbReference type="Gene3D" id="3.40.50.300">
    <property type="entry name" value="P-loop containing nucleotide triphosphate hydrolases"/>
    <property type="match status" value="1"/>
</dbReference>
<dbReference type="InterPro" id="IPR027417">
    <property type="entry name" value="P-loop_NTPase"/>
</dbReference>